<comment type="caution">
    <text evidence="1">The sequence shown here is derived from an EMBL/GenBank/DDBJ whole genome shotgun (WGS) entry which is preliminary data.</text>
</comment>
<dbReference type="AlphaFoldDB" id="A0AA38MEV2"/>
<proteinExistence type="predicted"/>
<name>A0AA38MEV2_9CUCU</name>
<evidence type="ECO:0000313" key="1">
    <source>
        <dbReference type="EMBL" id="KAJ3653721.1"/>
    </source>
</evidence>
<dbReference type="Proteomes" id="UP001168821">
    <property type="component" value="Unassembled WGS sequence"/>
</dbReference>
<protein>
    <submittedName>
        <fullName evidence="1">Uncharacterized protein</fullName>
    </submittedName>
</protein>
<keyword evidence="2" id="KW-1185">Reference proteome</keyword>
<organism evidence="1 2">
    <name type="scientific">Zophobas morio</name>
    <dbReference type="NCBI Taxonomy" id="2755281"/>
    <lineage>
        <taxon>Eukaryota</taxon>
        <taxon>Metazoa</taxon>
        <taxon>Ecdysozoa</taxon>
        <taxon>Arthropoda</taxon>
        <taxon>Hexapoda</taxon>
        <taxon>Insecta</taxon>
        <taxon>Pterygota</taxon>
        <taxon>Neoptera</taxon>
        <taxon>Endopterygota</taxon>
        <taxon>Coleoptera</taxon>
        <taxon>Polyphaga</taxon>
        <taxon>Cucujiformia</taxon>
        <taxon>Tenebrionidae</taxon>
        <taxon>Zophobas</taxon>
    </lineage>
</organism>
<dbReference type="EMBL" id="JALNTZ010000004">
    <property type="protein sequence ID" value="KAJ3653721.1"/>
    <property type="molecule type" value="Genomic_DNA"/>
</dbReference>
<gene>
    <name evidence="1" type="ORF">Zmor_012958</name>
</gene>
<reference evidence="1" key="1">
    <citation type="journal article" date="2023" name="G3 (Bethesda)">
        <title>Whole genome assemblies of Zophobas morio and Tenebrio molitor.</title>
        <authorList>
            <person name="Kaur S."/>
            <person name="Stinson S.A."/>
            <person name="diCenzo G.C."/>
        </authorList>
    </citation>
    <scope>NUCLEOTIDE SEQUENCE</scope>
    <source>
        <strain evidence="1">QUZm001</strain>
    </source>
</reference>
<evidence type="ECO:0000313" key="2">
    <source>
        <dbReference type="Proteomes" id="UP001168821"/>
    </source>
</evidence>
<accession>A0AA38MEV2</accession>
<sequence>MERVAIRRNRRSTATSSLLGERTREYSTTGFADSVINAHLQFKEGHWLCLLYNKSSPPNMPQSLHATLAATVSGDGTTSNKTFRHSIPICRPCYGANKRKVGMFISRTEEQKDVLTLYASKIQTAYVCRL</sequence>